<keyword evidence="10" id="KW-0169">Cobalamin biosynthesis</keyword>
<comment type="pathway">
    <text evidence="6">Cofactor biosynthesis; adenosylcobalamin biosynthesis; adenosylcobalamin from cob(II)yrinate a,c-diamide: step 5/7.</text>
</comment>
<proteinExistence type="inferred from homology"/>
<keyword evidence="14" id="KW-0067">ATP-binding</keyword>
<dbReference type="GO" id="GO:0043752">
    <property type="term" value="F:adenosylcobinamide kinase activity"/>
    <property type="evidence" value="ECO:0007669"/>
    <property type="project" value="UniProtKB-EC"/>
</dbReference>
<dbReference type="Pfam" id="PF02283">
    <property type="entry name" value="CobU"/>
    <property type="match status" value="1"/>
</dbReference>
<feature type="binding site" evidence="19">
    <location>
        <position position="60"/>
    </location>
    <ligand>
        <name>GTP</name>
        <dbReference type="ChEBI" id="CHEBI:37565"/>
    </ligand>
</feature>
<dbReference type="EC" id="2.7.7.62" evidence="9"/>
<keyword evidence="13 20" id="KW-0418">Kinase</keyword>
<evidence type="ECO:0000256" key="1">
    <source>
        <dbReference type="ARBA" id="ARBA00000312"/>
    </source>
</evidence>
<organism evidence="20 21">
    <name type="scientific">Oceanotoga teriensis</name>
    <dbReference type="NCBI Taxonomy" id="515440"/>
    <lineage>
        <taxon>Bacteria</taxon>
        <taxon>Thermotogati</taxon>
        <taxon>Thermotogota</taxon>
        <taxon>Thermotogae</taxon>
        <taxon>Petrotogales</taxon>
        <taxon>Petrotogaceae</taxon>
        <taxon>Oceanotoga</taxon>
    </lineage>
</organism>
<dbReference type="RefSeq" id="WP_109604334.1">
    <property type="nucleotide sequence ID" value="NZ_JAMHJO010000003.1"/>
</dbReference>
<evidence type="ECO:0000313" key="21">
    <source>
        <dbReference type="Proteomes" id="UP000245921"/>
    </source>
</evidence>
<reference evidence="20 21" key="1">
    <citation type="submission" date="2018-05" db="EMBL/GenBank/DDBJ databases">
        <title>Genomic Encyclopedia of Type Strains, Phase IV (KMG-IV): sequencing the most valuable type-strain genomes for metagenomic binning, comparative biology and taxonomic classification.</title>
        <authorList>
            <person name="Goeker M."/>
        </authorList>
    </citation>
    <scope>NUCLEOTIDE SEQUENCE [LARGE SCALE GENOMIC DNA]</scope>
    <source>
        <strain evidence="20 21">DSM 24906</strain>
    </source>
</reference>
<keyword evidence="20" id="KW-0548">Nucleotidyltransferase</keyword>
<protein>
    <recommendedName>
        <fullName evidence="16">Adenosylcobinamide kinase</fullName>
        <ecNumber evidence="8">2.7.1.156</ecNumber>
        <ecNumber evidence="9">2.7.7.62</ecNumber>
    </recommendedName>
    <alternativeName>
        <fullName evidence="17">Adenosylcobinamide-phosphate guanylyltransferase</fullName>
    </alternativeName>
</protein>
<dbReference type="Proteomes" id="UP000245921">
    <property type="component" value="Unassembled WGS sequence"/>
</dbReference>
<evidence type="ECO:0000256" key="19">
    <source>
        <dbReference type="PIRSR" id="PIRSR006135-2"/>
    </source>
</evidence>
<comment type="catalytic activity">
    <reaction evidence="2">
        <text>adenosylcob(III)inamide phosphate + GTP + H(+) = adenosylcob(III)inamide-GDP + diphosphate</text>
        <dbReference type="Rhea" id="RHEA:22712"/>
        <dbReference type="ChEBI" id="CHEBI:15378"/>
        <dbReference type="ChEBI" id="CHEBI:33019"/>
        <dbReference type="ChEBI" id="CHEBI:37565"/>
        <dbReference type="ChEBI" id="CHEBI:58502"/>
        <dbReference type="ChEBI" id="CHEBI:60487"/>
        <dbReference type="EC" id="2.7.7.62"/>
    </reaction>
</comment>
<evidence type="ECO:0000256" key="15">
    <source>
        <dbReference type="ARBA" id="ARBA00023134"/>
    </source>
</evidence>
<evidence type="ECO:0000256" key="18">
    <source>
        <dbReference type="PIRSR" id="PIRSR006135-1"/>
    </source>
</evidence>
<comment type="pathway">
    <text evidence="5">Cofactor biosynthesis; adenosylcobalamin biosynthesis; adenosylcobalamin from cob(II)yrinate a,c-diamide: step 6/7.</text>
</comment>
<evidence type="ECO:0000256" key="5">
    <source>
        <dbReference type="ARBA" id="ARBA00004692"/>
    </source>
</evidence>
<evidence type="ECO:0000256" key="17">
    <source>
        <dbReference type="ARBA" id="ARBA00030571"/>
    </source>
</evidence>
<dbReference type="EC" id="2.7.1.156" evidence="8"/>
<dbReference type="InterPro" id="IPR027417">
    <property type="entry name" value="P-loop_NTPase"/>
</dbReference>
<feature type="binding site" evidence="19">
    <location>
        <begin position="7"/>
        <end position="14"/>
    </location>
    <ligand>
        <name>GTP</name>
        <dbReference type="ChEBI" id="CHEBI:37565"/>
    </ligand>
</feature>
<evidence type="ECO:0000256" key="12">
    <source>
        <dbReference type="ARBA" id="ARBA00022741"/>
    </source>
</evidence>
<comment type="caution">
    <text evidence="20">The sequence shown here is derived from an EMBL/GenBank/DDBJ whole genome shotgun (WGS) entry which is preliminary data.</text>
</comment>
<accession>A0AA45C7L4</accession>
<keyword evidence="15 19" id="KW-0342">GTP-binding</keyword>
<keyword evidence="11" id="KW-0808">Transferase</keyword>
<dbReference type="InterPro" id="IPR003203">
    <property type="entry name" value="CobU/CobP"/>
</dbReference>
<evidence type="ECO:0000256" key="13">
    <source>
        <dbReference type="ARBA" id="ARBA00022777"/>
    </source>
</evidence>
<gene>
    <name evidence="20" type="ORF">C7380_10547</name>
</gene>
<dbReference type="AlphaFoldDB" id="A0AA45C7L4"/>
<evidence type="ECO:0000313" key="20">
    <source>
        <dbReference type="EMBL" id="PWJ95420.1"/>
    </source>
</evidence>
<evidence type="ECO:0000256" key="14">
    <source>
        <dbReference type="ARBA" id="ARBA00022840"/>
    </source>
</evidence>
<comment type="function">
    <text evidence="4">Catalyzes ATP-dependent phosphorylation of adenosylcobinamide and addition of GMP to adenosylcobinamide phosphate.</text>
</comment>
<evidence type="ECO:0000256" key="9">
    <source>
        <dbReference type="ARBA" id="ARBA00012523"/>
    </source>
</evidence>
<keyword evidence="12 19" id="KW-0547">Nucleotide-binding</keyword>
<dbReference type="PANTHER" id="PTHR34848">
    <property type="match status" value="1"/>
</dbReference>
<name>A0AA45C7L4_9BACT</name>
<comment type="similarity">
    <text evidence="7">Belongs to the CobU/CobP family.</text>
</comment>
<dbReference type="GO" id="GO:0005525">
    <property type="term" value="F:GTP binding"/>
    <property type="evidence" value="ECO:0007669"/>
    <property type="project" value="UniProtKB-KW"/>
</dbReference>
<dbReference type="GO" id="GO:0008820">
    <property type="term" value="F:cobinamide phosphate guanylyltransferase activity"/>
    <property type="evidence" value="ECO:0007669"/>
    <property type="project" value="UniProtKB-EC"/>
</dbReference>
<dbReference type="PANTHER" id="PTHR34848:SF1">
    <property type="entry name" value="BIFUNCTIONAL ADENOSYLCOBALAMIN BIOSYNTHESIS PROTEIN COBU"/>
    <property type="match status" value="1"/>
</dbReference>
<dbReference type="SUPFAM" id="SSF52540">
    <property type="entry name" value="P-loop containing nucleoside triphosphate hydrolases"/>
    <property type="match status" value="1"/>
</dbReference>
<feature type="binding site" evidence="19">
    <location>
        <begin position="32"/>
        <end position="34"/>
    </location>
    <ligand>
        <name>GTP</name>
        <dbReference type="ChEBI" id="CHEBI:37565"/>
    </ligand>
</feature>
<dbReference type="GO" id="GO:0005524">
    <property type="term" value="F:ATP binding"/>
    <property type="evidence" value="ECO:0007669"/>
    <property type="project" value="UniProtKB-KW"/>
</dbReference>
<feature type="active site" description="GMP-histidine intermediate" evidence="18">
    <location>
        <position position="48"/>
    </location>
</feature>
<evidence type="ECO:0000256" key="11">
    <source>
        <dbReference type="ARBA" id="ARBA00022679"/>
    </source>
</evidence>
<evidence type="ECO:0000256" key="16">
    <source>
        <dbReference type="ARBA" id="ARBA00029570"/>
    </source>
</evidence>
<evidence type="ECO:0000256" key="8">
    <source>
        <dbReference type="ARBA" id="ARBA00012016"/>
    </source>
</evidence>
<keyword evidence="21" id="KW-1185">Reference proteome</keyword>
<comment type="catalytic activity">
    <reaction evidence="1">
        <text>adenosylcob(III)inamide + ATP = adenosylcob(III)inamide phosphate + ADP + H(+)</text>
        <dbReference type="Rhea" id="RHEA:15769"/>
        <dbReference type="ChEBI" id="CHEBI:2480"/>
        <dbReference type="ChEBI" id="CHEBI:15378"/>
        <dbReference type="ChEBI" id="CHEBI:30616"/>
        <dbReference type="ChEBI" id="CHEBI:58502"/>
        <dbReference type="ChEBI" id="CHEBI:456216"/>
        <dbReference type="EC" id="2.7.1.156"/>
    </reaction>
</comment>
<dbReference type="EMBL" id="QGGI01000005">
    <property type="protein sequence ID" value="PWJ95420.1"/>
    <property type="molecule type" value="Genomic_DNA"/>
</dbReference>
<evidence type="ECO:0000256" key="7">
    <source>
        <dbReference type="ARBA" id="ARBA00007490"/>
    </source>
</evidence>
<evidence type="ECO:0000256" key="2">
    <source>
        <dbReference type="ARBA" id="ARBA00000711"/>
    </source>
</evidence>
<evidence type="ECO:0000256" key="4">
    <source>
        <dbReference type="ARBA" id="ARBA00003889"/>
    </source>
</evidence>
<comment type="catalytic activity">
    <reaction evidence="3">
        <text>adenosylcob(III)inamide + GTP = adenosylcob(III)inamide phosphate + GDP + H(+)</text>
        <dbReference type="Rhea" id="RHEA:15765"/>
        <dbReference type="ChEBI" id="CHEBI:2480"/>
        <dbReference type="ChEBI" id="CHEBI:15378"/>
        <dbReference type="ChEBI" id="CHEBI:37565"/>
        <dbReference type="ChEBI" id="CHEBI:58189"/>
        <dbReference type="ChEBI" id="CHEBI:58502"/>
        <dbReference type="EC" id="2.7.1.156"/>
    </reaction>
</comment>
<dbReference type="Gene3D" id="3.40.50.300">
    <property type="entry name" value="P-loop containing nucleotide triphosphate hydrolases"/>
    <property type="match status" value="1"/>
</dbReference>
<dbReference type="GO" id="GO:0009236">
    <property type="term" value="P:cobalamin biosynthetic process"/>
    <property type="evidence" value="ECO:0007669"/>
    <property type="project" value="UniProtKB-KW"/>
</dbReference>
<evidence type="ECO:0000256" key="3">
    <source>
        <dbReference type="ARBA" id="ARBA00001522"/>
    </source>
</evidence>
<dbReference type="PIRSF" id="PIRSF006135">
    <property type="entry name" value="CobU"/>
    <property type="match status" value="1"/>
</dbReference>
<evidence type="ECO:0000256" key="10">
    <source>
        <dbReference type="ARBA" id="ARBA00022573"/>
    </source>
</evidence>
<sequence>MYTLITGGQACGKSTYAQILAEKEKPNRVYIATAQIFDEEMRIKVDNHIKERGENFFTVEEPFNPIDAFKKALTYNPNVILMDCITMWTSNLLLKHEKDDDYIIFEKVDKFIDFLKKNDIPKTIFVTNEVGWGIIPENTLARRYVRILGTVNKKFAKLCDNVFLMVSGIEVKIK</sequence>
<dbReference type="CDD" id="cd00544">
    <property type="entry name" value="CobU"/>
    <property type="match status" value="1"/>
</dbReference>
<evidence type="ECO:0000256" key="6">
    <source>
        <dbReference type="ARBA" id="ARBA00005159"/>
    </source>
</evidence>
<feature type="binding site" evidence="19">
    <location>
        <position position="83"/>
    </location>
    <ligand>
        <name>GTP</name>
        <dbReference type="ChEBI" id="CHEBI:37565"/>
    </ligand>
</feature>